<keyword evidence="13" id="KW-0238">DNA-binding</keyword>
<evidence type="ECO:0000256" key="11">
    <source>
        <dbReference type="ARBA" id="ARBA00022801"/>
    </source>
</evidence>
<dbReference type="InterPro" id="IPR001301">
    <property type="entry name" value="Gemini_AL1_CLV"/>
</dbReference>
<dbReference type="GO" id="GO:0006260">
    <property type="term" value="P:DNA replication"/>
    <property type="evidence" value="ECO:0007669"/>
    <property type="project" value="UniProtKB-KW"/>
</dbReference>
<keyword evidence="12" id="KW-0190">Covalent protein-DNA linkage</keyword>
<dbReference type="GO" id="GO:0003677">
    <property type="term" value="F:DNA binding"/>
    <property type="evidence" value="ECO:0007669"/>
    <property type="project" value="UniProtKB-KW"/>
</dbReference>
<dbReference type="Pfam" id="PF00799">
    <property type="entry name" value="Gemini_AL1"/>
    <property type="match status" value="1"/>
</dbReference>
<dbReference type="InterPro" id="IPR027417">
    <property type="entry name" value="P-loop_NTPase"/>
</dbReference>
<protein>
    <recommendedName>
        <fullName evidence="2">Replication-associated protein</fullName>
    </recommendedName>
</protein>
<evidence type="ECO:0000256" key="6">
    <source>
        <dbReference type="ARBA" id="ARBA00022705"/>
    </source>
</evidence>
<keyword evidence="5" id="KW-0548">Nucleotidyltransferase</keyword>
<evidence type="ECO:0000313" key="15">
    <source>
        <dbReference type="EMBL" id="QJB18668.1"/>
    </source>
</evidence>
<evidence type="ECO:0000256" key="10">
    <source>
        <dbReference type="ARBA" id="ARBA00022759"/>
    </source>
</evidence>
<keyword evidence="10" id="KW-0255">Endonuclease</keyword>
<keyword evidence="7" id="KW-0540">Nuclease</keyword>
<keyword evidence="8" id="KW-0479">Metal-binding</keyword>
<evidence type="ECO:0000256" key="13">
    <source>
        <dbReference type="ARBA" id="ARBA00023125"/>
    </source>
</evidence>
<dbReference type="PRINTS" id="PR00228">
    <property type="entry name" value="GEMCOATCLVL1"/>
</dbReference>
<evidence type="ECO:0000256" key="2">
    <source>
        <dbReference type="ARBA" id="ARBA00014531"/>
    </source>
</evidence>
<organism evidence="15">
    <name type="scientific">Genomoviridae sp</name>
    <dbReference type="NCBI Taxonomy" id="2202565"/>
    <lineage>
        <taxon>Viruses</taxon>
        <taxon>Monodnaviria</taxon>
        <taxon>Shotokuvirae</taxon>
        <taxon>Cressdnaviricota</taxon>
        <taxon>Repensiviricetes</taxon>
        <taxon>Geplafuvirales</taxon>
        <taxon>Genomoviridae</taxon>
    </lineage>
</organism>
<evidence type="ECO:0000256" key="12">
    <source>
        <dbReference type="ARBA" id="ARBA00023124"/>
    </source>
</evidence>
<dbReference type="SUPFAM" id="SSF52540">
    <property type="entry name" value="P-loop containing nucleoside triphosphate hydrolases"/>
    <property type="match status" value="1"/>
</dbReference>
<dbReference type="GO" id="GO:0042025">
    <property type="term" value="C:host cell nucleus"/>
    <property type="evidence" value="ECO:0007669"/>
    <property type="project" value="UniProtKB-SubCell"/>
</dbReference>
<dbReference type="GO" id="GO:0016779">
    <property type="term" value="F:nucleotidyltransferase activity"/>
    <property type="evidence" value="ECO:0007669"/>
    <property type="project" value="UniProtKB-KW"/>
</dbReference>
<evidence type="ECO:0000259" key="14">
    <source>
        <dbReference type="Pfam" id="PF00799"/>
    </source>
</evidence>
<dbReference type="EMBL" id="MT309876">
    <property type="protein sequence ID" value="QJB18668.1"/>
    <property type="molecule type" value="Genomic_DNA"/>
</dbReference>
<keyword evidence="9" id="KW-0547">Nucleotide-binding</keyword>
<keyword evidence="11" id="KW-0378">Hydrolase</keyword>
<feature type="domain" description="CRESS-DNA virus Rep endonuclease" evidence="14">
    <location>
        <begin position="3"/>
        <end position="100"/>
    </location>
</feature>
<dbReference type="Gene3D" id="3.40.1310.20">
    <property type="match status" value="1"/>
</dbReference>
<dbReference type="GO" id="GO:0046872">
    <property type="term" value="F:metal ion binding"/>
    <property type="evidence" value="ECO:0007669"/>
    <property type="project" value="UniProtKB-KW"/>
</dbReference>
<dbReference type="GO" id="GO:0000166">
    <property type="term" value="F:nucleotide binding"/>
    <property type="evidence" value="ECO:0007669"/>
    <property type="project" value="UniProtKB-KW"/>
</dbReference>
<dbReference type="SUPFAM" id="SSF55464">
    <property type="entry name" value="Origin of replication-binding domain, RBD-like"/>
    <property type="match status" value="1"/>
</dbReference>
<accession>A0A858NF89</accession>
<proteinExistence type="predicted"/>
<evidence type="ECO:0000256" key="5">
    <source>
        <dbReference type="ARBA" id="ARBA00022695"/>
    </source>
</evidence>
<evidence type="ECO:0000256" key="8">
    <source>
        <dbReference type="ARBA" id="ARBA00022723"/>
    </source>
</evidence>
<evidence type="ECO:0000256" key="4">
    <source>
        <dbReference type="ARBA" id="ARBA00022679"/>
    </source>
</evidence>
<keyword evidence="3" id="KW-1048">Host nucleus</keyword>
<dbReference type="GO" id="GO:0016787">
    <property type="term" value="F:hydrolase activity"/>
    <property type="evidence" value="ECO:0007669"/>
    <property type="project" value="UniProtKB-KW"/>
</dbReference>
<evidence type="ECO:0000256" key="7">
    <source>
        <dbReference type="ARBA" id="ARBA00022722"/>
    </source>
</evidence>
<keyword evidence="4" id="KW-0808">Transferase</keyword>
<dbReference type="GO" id="GO:0004519">
    <property type="term" value="F:endonuclease activity"/>
    <property type="evidence" value="ECO:0007669"/>
    <property type="project" value="UniProtKB-KW"/>
</dbReference>
<evidence type="ECO:0000256" key="3">
    <source>
        <dbReference type="ARBA" id="ARBA00022562"/>
    </source>
</evidence>
<dbReference type="GO" id="GO:0005198">
    <property type="term" value="F:structural molecule activity"/>
    <property type="evidence" value="ECO:0007669"/>
    <property type="project" value="InterPro"/>
</dbReference>
<comment type="subcellular location">
    <subcellularLocation>
        <location evidence="1">Host nucleus</location>
    </subcellularLocation>
</comment>
<evidence type="ECO:0000256" key="9">
    <source>
        <dbReference type="ARBA" id="ARBA00022741"/>
    </source>
</evidence>
<reference evidence="15" key="1">
    <citation type="submission" date="2020-04" db="EMBL/GenBank/DDBJ databases">
        <title>Genomes of microviruses in a sewage oxidation pond.</title>
        <authorList>
            <person name="Schreck J."/>
            <person name="Kraberger S."/>
            <person name="Scotch M."/>
            <person name="Halden R.U."/>
            <person name="Varsani A."/>
        </authorList>
    </citation>
    <scope>NUCLEOTIDE SEQUENCE</scope>
    <source>
        <strain evidence="15">6434_68</strain>
    </source>
</reference>
<evidence type="ECO:0000256" key="1">
    <source>
        <dbReference type="ARBA" id="ARBA00004147"/>
    </source>
</evidence>
<dbReference type="InterPro" id="IPR049912">
    <property type="entry name" value="CRESS_DNA_REP"/>
</dbReference>
<name>A0A858NF89_9VIRU</name>
<sequence>MPFRFCAKYGLLTYPQCGDLDPWKIVAMLGDLGAECIVGRESHVDGGLHLHAFFLFERKFESRNVRIFDVDGHHPNVVRGYSSPEKGWHYATKDGDVVAGGLECPVRKEVSRDGGVWAEIILSETREEFFEACKTLAPRALLCSFTSLRTYADWRYRPEPVAYEHPGGLSFDTTAYPELDAWVSQALEGPRVGKSLVLYGPTRLGKTLWARALGRHAYFGGLFSLDESLKDVDYAVFDDMQGGLKFFHAYKFWLGAQSQFWATDKYKGKKLINWGRPAIYISNENPLTDEGVDHDWMLGNCEFVEVTTSLLVPVEGSLGCER</sequence>
<keyword evidence="6" id="KW-0235">DNA replication</keyword>